<name>A0A9W8J181_9AGAR</name>
<dbReference type="GO" id="GO:0046872">
    <property type="term" value="F:metal ion binding"/>
    <property type="evidence" value="ECO:0007669"/>
    <property type="project" value="UniProtKB-KW"/>
</dbReference>
<comment type="function">
    <text evidence="1">The aspartyl protease (PR) mediates the proteolytic cleavages of the Gag and Gag-Pol polyproteins after assembly of the VLP.</text>
</comment>
<evidence type="ECO:0000256" key="10">
    <source>
        <dbReference type="ARBA" id="ARBA00022801"/>
    </source>
</evidence>
<dbReference type="InterPro" id="IPR054722">
    <property type="entry name" value="PolX-like_BBD"/>
</dbReference>
<feature type="domain" description="Integrase catalytic" evidence="22">
    <location>
        <begin position="286"/>
        <end position="436"/>
    </location>
</feature>
<evidence type="ECO:0000256" key="3">
    <source>
        <dbReference type="ARBA" id="ARBA00022612"/>
    </source>
</evidence>
<dbReference type="InterPro" id="IPR012337">
    <property type="entry name" value="RNaseH-like_sf"/>
</dbReference>
<dbReference type="GO" id="GO:0006310">
    <property type="term" value="P:DNA recombination"/>
    <property type="evidence" value="ECO:0007669"/>
    <property type="project" value="UniProtKB-KW"/>
</dbReference>
<keyword evidence="9" id="KW-0255">Endonuclease</keyword>
<protein>
    <recommendedName>
        <fullName evidence="22">Integrase catalytic domain-containing protein</fullName>
    </recommendedName>
</protein>
<keyword evidence="11" id="KW-0067">ATP-binding</keyword>
<feature type="non-terminal residue" evidence="23">
    <location>
        <position position="436"/>
    </location>
</feature>
<accession>A0A9W8J181</accession>
<feature type="region of interest" description="Disordered" evidence="21">
    <location>
        <begin position="413"/>
        <end position="436"/>
    </location>
</feature>
<evidence type="ECO:0000256" key="12">
    <source>
        <dbReference type="ARBA" id="ARBA00022842"/>
    </source>
</evidence>
<organism evidence="23 24">
    <name type="scientific">Candolleomyces eurysporus</name>
    <dbReference type="NCBI Taxonomy" id="2828524"/>
    <lineage>
        <taxon>Eukaryota</taxon>
        <taxon>Fungi</taxon>
        <taxon>Dikarya</taxon>
        <taxon>Basidiomycota</taxon>
        <taxon>Agaricomycotina</taxon>
        <taxon>Agaricomycetes</taxon>
        <taxon>Agaricomycetidae</taxon>
        <taxon>Agaricales</taxon>
        <taxon>Agaricineae</taxon>
        <taxon>Psathyrellaceae</taxon>
        <taxon>Candolleomyces</taxon>
    </lineage>
</organism>
<evidence type="ECO:0000256" key="2">
    <source>
        <dbReference type="ARBA" id="ARBA00022578"/>
    </source>
</evidence>
<keyword evidence="14" id="KW-0229">DNA integration</keyword>
<reference evidence="23" key="1">
    <citation type="submission" date="2022-06" db="EMBL/GenBank/DDBJ databases">
        <title>Genome Sequence of Candolleomyces eurysporus.</title>
        <authorList>
            <person name="Buettner E."/>
        </authorList>
    </citation>
    <scope>NUCLEOTIDE SEQUENCE</scope>
    <source>
        <strain evidence="23">VTCC 930004</strain>
    </source>
</reference>
<dbReference type="Proteomes" id="UP001140091">
    <property type="component" value="Unassembled WGS sequence"/>
</dbReference>
<dbReference type="GO" id="GO:0006508">
    <property type="term" value="P:proteolysis"/>
    <property type="evidence" value="ECO:0007669"/>
    <property type="project" value="UniProtKB-KW"/>
</dbReference>
<evidence type="ECO:0000256" key="19">
    <source>
        <dbReference type="ARBA" id="ARBA00048173"/>
    </source>
</evidence>
<evidence type="ECO:0000259" key="22">
    <source>
        <dbReference type="PROSITE" id="PS50994"/>
    </source>
</evidence>
<dbReference type="GO" id="GO:0003723">
    <property type="term" value="F:RNA binding"/>
    <property type="evidence" value="ECO:0007669"/>
    <property type="project" value="UniProtKB-KW"/>
</dbReference>
<dbReference type="EMBL" id="JANBPK010001270">
    <property type="protein sequence ID" value="KAJ2923863.1"/>
    <property type="molecule type" value="Genomic_DNA"/>
</dbReference>
<evidence type="ECO:0000256" key="21">
    <source>
        <dbReference type="SAM" id="MobiDB-lite"/>
    </source>
</evidence>
<keyword evidence="16" id="KW-0239">DNA-directed DNA polymerase</keyword>
<dbReference type="InterPro" id="IPR001584">
    <property type="entry name" value="Integrase_cat-core"/>
</dbReference>
<keyword evidence="18" id="KW-0233">DNA recombination</keyword>
<keyword evidence="10" id="KW-0378">Hydrolase</keyword>
<gene>
    <name evidence="23" type="ORF">H1R20_g13232</name>
</gene>
<keyword evidence="17" id="KW-0917">Virion maturation</keyword>
<keyword evidence="15" id="KW-0695">RNA-directed DNA polymerase</keyword>
<dbReference type="PANTHER" id="PTHR42648">
    <property type="entry name" value="TRANSPOSASE, PUTATIVE-RELATED"/>
    <property type="match status" value="1"/>
</dbReference>
<dbReference type="GO" id="GO:0005524">
    <property type="term" value="F:ATP binding"/>
    <property type="evidence" value="ECO:0007669"/>
    <property type="project" value="UniProtKB-KW"/>
</dbReference>
<feature type="compositionally biased region" description="Low complexity" evidence="21">
    <location>
        <begin position="109"/>
        <end position="118"/>
    </location>
</feature>
<dbReference type="AlphaFoldDB" id="A0A9W8J181"/>
<evidence type="ECO:0000256" key="4">
    <source>
        <dbReference type="ARBA" id="ARBA00022670"/>
    </source>
</evidence>
<comment type="caution">
    <text evidence="23">The sequence shown here is derived from an EMBL/GenBank/DDBJ whole genome shotgun (WGS) entry which is preliminary data.</text>
</comment>
<evidence type="ECO:0000256" key="9">
    <source>
        <dbReference type="ARBA" id="ARBA00022759"/>
    </source>
</evidence>
<evidence type="ECO:0000256" key="8">
    <source>
        <dbReference type="ARBA" id="ARBA00022741"/>
    </source>
</evidence>
<dbReference type="GO" id="GO:0003964">
    <property type="term" value="F:RNA-directed DNA polymerase activity"/>
    <property type="evidence" value="ECO:0007669"/>
    <property type="project" value="UniProtKB-KW"/>
</dbReference>
<dbReference type="GO" id="GO:0015074">
    <property type="term" value="P:DNA integration"/>
    <property type="evidence" value="ECO:0007669"/>
    <property type="project" value="UniProtKB-KW"/>
</dbReference>
<evidence type="ECO:0000256" key="15">
    <source>
        <dbReference type="ARBA" id="ARBA00022918"/>
    </source>
</evidence>
<dbReference type="GO" id="GO:0004519">
    <property type="term" value="F:endonuclease activity"/>
    <property type="evidence" value="ECO:0007669"/>
    <property type="project" value="UniProtKB-KW"/>
</dbReference>
<proteinExistence type="predicted"/>
<comment type="catalytic activity">
    <reaction evidence="19">
        <text>DNA(n) + a 2'-deoxyribonucleoside 5'-triphosphate = DNA(n+1) + diphosphate</text>
        <dbReference type="Rhea" id="RHEA:22508"/>
        <dbReference type="Rhea" id="RHEA-COMP:17339"/>
        <dbReference type="Rhea" id="RHEA-COMP:17340"/>
        <dbReference type="ChEBI" id="CHEBI:33019"/>
        <dbReference type="ChEBI" id="CHEBI:61560"/>
        <dbReference type="ChEBI" id="CHEBI:173112"/>
        <dbReference type="EC" id="2.7.7.49"/>
    </reaction>
</comment>
<dbReference type="GO" id="GO:0005634">
    <property type="term" value="C:nucleus"/>
    <property type="evidence" value="ECO:0007669"/>
    <property type="project" value="UniProtKB-ARBA"/>
</dbReference>
<keyword evidence="8" id="KW-0547">Nucleotide-binding</keyword>
<dbReference type="PANTHER" id="PTHR42648:SF11">
    <property type="entry name" value="TRANSPOSON TY4-P GAG-POL POLYPROTEIN"/>
    <property type="match status" value="1"/>
</dbReference>
<dbReference type="Pfam" id="PF22936">
    <property type="entry name" value="Pol_BBD"/>
    <property type="match status" value="1"/>
</dbReference>
<evidence type="ECO:0000256" key="7">
    <source>
        <dbReference type="ARBA" id="ARBA00022723"/>
    </source>
</evidence>
<evidence type="ECO:0000313" key="23">
    <source>
        <dbReference type="EMBL" id="KAJ2923863.1"/>
    </source>
</evidence>
<keyword evidence="13" id="KW-0694">RNA-binding</keyword>
<evidence type="ECO:0000313" key="24">
    <source>
        <dbReference type="Proteomes" id="UP001140091"/>
    </source>
</evidence>
<sequence>MDKELASMVLIRALPEEYNTFVSLLLLLDKLDKKRVQEAFITEEIQRRRCAADILSSAAAMAVSVAPLKCDFCGHSGHAIATCYAYGNAQKRAQEDAASRASGRRKKPQQQAKQAQDASTTPTVPSGEKEFAGNASTSVSDPVDPSAFVQSHADFRWNADSGCTSHMTAHRHWIRGYRPYRTPVELADGSVIFSVGIGSVVFDPVIDGKGTQSIEMGQVLHVPQLQSNLLSCLYLTRCSGFKIIIDSTFMHFMRDEKLRFRARITPSNAAYIDATTLPAPESAHLVSTRPLDLQLWHEHLCHHNTADIQKLVSGEMATGITRKMHSAPFPSTGHCAAAPLDLIHSDVSGPFKVMLLKRESGVFAAFKLFKALAENQLGRSIKALHDDKGGEYMSNEFNTFCDSNGIVRRHTTRNCPQQNGDTEQANRTINNYAGPV</sequence>
<evidence type="ECO:0000256" key="13">
    <source>
        <dbReference type="ARBA" id="ARBA00022884"/>
    </source>
</evidence>
<keyword evidence="16" id="KW-0808">Transferase</keyword>
<dbReference type="Gene3D" id="3.30.420.10">
    <property type="entry name" value="Ribonuclease H-like superfamily/Ribonuclease H"/>
    <property type="match status" value="1"/>
</dbReference>
<feature type="region of interest" description="Disordered" evidence="21">
    <location>
        <begin position="95"/>
        <end position="143"/>
    </location>
</feature>
<evidence type="ECO:0000256" key="14">
    <source>
        <dbReference type="ARBA" id="ARBA00022908"/>
    </source>
</evidence>
<dbReference type="GO" id="GO:0003887">
    <property type="term" value="F:DNA-directed DNA polymerase activity"/>
    <property type="evidence" value="ECO:0007669"/>
    <property type="project" value="UniProtKB-KW"/>
</dbReference>
<dbReference type="InterPro" id="IPR036397">
    <property type="entry name" value="RNaseH_sf"/>
</dbReference>
<dbReference type="GO" id="GO:0032196">
    <property type="term" value="P:transposition"/>
    <property type="evidence" value="ECO:0007669"/>
    <property type="project" value="UniProtKB-KW"/>
</dbReference>
<evidence type="ECO:0000256" key="20">
    <source>
        <dbReference type="ARBA" id="ARBA00049244"/>
    </source>
</evidence>
<keyword evidence="7" id="KW-0479">Metal-binding</keyword>
<dbReference type="OrthoDB" id="5598079at2759"/>
<dbReference type="GO" id="GO:0008233">
    <property type="term" value="F:peptidase activity"/>
    <property type="evidence" value="ECO:0007669"/>
    <property type="project" value="UniProtKB-KW"/>
</dbReference>
<keyword evidence="3" id="KW-1188">Viral release from host cell</keyword>
<dbReference type="SUPFAM" id="SSF53098">
    <property type="entry name" value="Ribonuclease H-like"/>
    <property type="match status" value="1"/>
</dbReference>
<evidence type="ECO:0000256" key="11">
    <source>
        <dbReference type="ARBA" id="ARBA00022840"/>
    </source>
</evidence>
<evidence type="ECO:0000256" key="17">
    <source>
        <dbReference type="ARBA" id="ARBA00023113"/>
    </source>
</evidence>
<keyword evidence="24" id="KW-1185">Reference proteome</keyword>
<evidence type="ECO:0000256" key="5">
    <source>
        <dbReference type="ARBA" id="ARBA00022695"/>
    </source>
</evidence>
<keyword evidence="6" id="KW-0540">Nuclease</keyword>
<dbReference type="InterPro" id="IPR039537">
    <property type="entry name" value="Retrotran_Ty1/copia-like"/>
</dbReference>
<keyword evidence="4" id="KW-0645">Protease</keyword>
<keyword evidence="2" id="KW-0815">Transposition</keyword>
<comment type="catalytic activity">
    <reaction evidence="20">
        <text>DNA(n) + a 2'-deoxyribonucleoside 5'-triphosphate = DNA(n+1) + diphosphate</text>
        <dbReference type="Rhea" id="RHEA:22508"/>
        <dbReference type="Rhea" id="RHEA-COMP:17339"/>
        <dbReference type="Rhea" id="RHEA-COMP:17340"/>
        <dbReference type="ChEBI" id="CHEBI:33019"/>
        <dbReference type="ChEBI" id="CHEBI:61560"/>
        <dbReference type="ChEBI" id="CHEBI:173112"/>
        <dbReference type="EC" id="2.7.7.7"/>
    </reaction>
</comment>
<evidence type="ECO:0000256" key="18">
    <source>
        <dbReference type="ARBA" id="ARBA00023172"/>
    </source>
</evidence>
<dbReference type="PROSITE" id="PS50994">
    <property type="entry name" value="INTEGRASE"/>
    <property type="match status" value="1"/>
</dbReference>
<evidence type="ECO:0000256" key="16">
    <source>
        <dbReference type="ARBA" id="ARBA00022932"/>
    </source>
</evidence>
<evidence type="ECO:0000256" key="6">
    <source>
        <dbReference type="ARBA" id="ARBA00022722"/>
    </source>
</evidence>
<evidence type="ECO:0000256" key="1">
    <source>
        <dbReference type="ARBA" id="ARBA00002180"/>
    </source>
</evidence>
<keyword evidence="5" id="KW-0548">Nucleotidyltransferase</keyword>
<keyword evidence="12" id="KW-0460">Magnesium</keyword>